<proteinExistence type="predicted"/>
<dbReference type="InterPro" id="IPR050272">
    <property type="entry name" value="Isochorismatase-like_hydrls"/>
</dbReference>
<dbReference type="Gene3D" id="3.40.50.850">
    <property type="entry name" value="Isochorismatase-like"/>
    <property type="match status" value="1"/>
</dbReference>
<dbReference type="CDD" id="cd00431">
    <property type="entry name" value="cysteine_hydrolases"/>
    <property type="match status" value="1"/>
</dbReference>
<evidence type="ECO:0000259" key="2">
    <source>
        <dbReference type="Pfam" id="PF00857"/>
    </source>
</evidence>
<keyword evidence="4" id="KW-1185">Reference proteome</keyword>
<dbReference type="PANTHER" id="PTHR43540:SF16">
    <property type="entry name" value="ISOCHORISMATASE-LIKE DOMAIN-CONTAINING PROTEIN"/>
    <property type="match status" value="1"/>
</dbReference>
<dbReference type="InterPro" id="IPR036380">
    <property type="entry name" value="Isochorismatase-like_sf"/>
</dbReference>
<keyword evidence="1" id="KW-0378">Hydrolase</keyword>
<protein>
    <recommendedName>
        <fullName evidence="2">Isochorismatase-like domain-containing protein</fullName>
    </recommendedName>
</protein>
<gene>
    <name evidence="3" type="ORF">GCM10023337_16590</name>
</gene>
<dbReference type="SUPFAM" id="SSF52499">
    <property type="entry name" value="Isochorismatase-like hydrolases"/>
    <property type="match status" value="1"/>
</dbReference>
<sequence length="198" mass="21634">MTTLFDPKKTAVLSLHMVNDIASPKGKFGPMFGEQVVARDVANQGKALVEYARSQQIPVIHVAVRFQPGHTDLVANSPLLTIVKDMDALVEGTWGADFIDEIQPLDGETIITHQRVGAFQDSQLHQSLQQKGIEHLILFGVVTNNIVEHTARNGVDYGYYVTVVEDCCAAPTLAVHQASIENMRLVADIKTLAEITSS</sequence>
<organism evidence="3 4">
    <name type="scientific">Paenalcaligenes hermetiae</name>
    <dbReference type="NCBI Taxonomy" id="1157987"/>
    <lineage>
        <taxon>Bacteria</taxon>
        <taxon>Pseudomonadati</taxon>
        <taxon>Pseudomonadota</taxon>
        <taxon>Betaproteobacteria</taxon>
        <taxon>Burkholderiales</taxon>
        <taxon>Alcaligenaceae</taxon>
        <taxon>Paenalcaligenes</taxon>
    </lineage>
</organism>
<dbReference type="InterPro" id="IPR000868">
    <property type="entry name" value="Isochorismatase-like_dom"/>
</dbReference>
<dbReference type="Proteomes" id="UP001500227">
    <property type="component" value="Unassembled WGS sequence"/>
</dbReference>
<accession>A0ABP9M7T3</accession>
<evidence type="ECO:0000313" key="4">
    <source>
        <dbReference type="Proteomes" id="UP001500227"/>
    </source>
</evidence>
<feature type="domain" description="Isochorismatase-like" evidence="2">
    <location>
        <begin position="10"/>
        <end position="191"/>
    </location>
</feature>
<name>A0ABP9M7T3_9BURK</name>
<dbReference type="PANTHER" id="PTHR43540">
    <property type="entry name" value="PEROXYUREIDOACRYLATE/UREIDOACRYLATE AMIDOHYDROLASE-RELATED"/>
    <property type="match status" value="1"/>
</dbReference>
<dbReference type="RefSeq" id="WP_260651035.1">
    <property type="nucleotide sequence ID" value="NZ_BAABKD010000009.1"/>
</dbReference>
<comment type="caution">
    <text evidence="3">The sequence shown here is derived from an EMBL/GenBank/DDBJ whole genome shotgun (WGS) entry which is preliminary data.</text>
</comment>
<reference evidence="4" key="1">
    <citation type="journal article" date="2019" name="Int. J. Syst. Evol. Microbiol.">
        <title>The Global Catalogue of Microorganisms (GCM) 10K type strain sequencing project: providing services to taxonomists for standard genome sequencing and annotation.</title>
        <authorList>
            <consortium name="The Broad Institute Genomics Platform"/>
            <consortium name="The Broad Institute Genome Sequencing Center for Infectious Disease"/>
            <person name="Wu L."/>
            <person name="Ma J."/>
        </authorList>
    </citation>
    <scope>NUCLEOTIDE SEQUENCE [LARGE SCALE GENOMIC DNA]</scope>
    <source>
        <strain evidence="4">JCM 18423</strain>
    </source>
</reference>
<evidence type="ECO:0000313" key="3">
    <source>
        <dbReference type="EMBL" id="GAA5091147.1"/>
    </source>
</evidence>
<dbReference type="Pfam" id="PF00857">
    <property type="entry name" value="Isochorismatase"/>
    <property type="match status" value="1"/>
</dbReference>
<dbReference type="EMBL" id="BAABKD010000009">
    <property type="protein sequence ID" value="GAA5091147.1"/>
    <property type="molecule type" value="Genomic_DNA"/>
</dbReference>
<evidence type="ECO:0000256" key="1">
    <source>
        <dbReference type="ARBA" id="ARBA00022801"/>
    </source>
</evidence>